<proteinExistence type="predicted"/>
<organism evidence="2">
    <name type="scientific">Phaeodactylum tricornutum</name>
    <name type="common">Diatom</name>
    <dbReference type="NCBI Taxonomy" id="2850"/>
    <lineage>
        <taxon>Eukaryota</taxon>
        <taxon>Sar</taxon>
        <taxon>Stramenopiles</taxon>
        <taxon>Ochrophyta</taxon>
        <taxon>Bacillariophyta</taxon>
        <taxon>Bacillariophyceae</taxon>
        <taxon>Bacillariophycidae</taxon>
        <taxon>Naviculales</taxon>
        <taxon>Phaeodactylaceae</taxon>
        <taxon>Phaeodactylum</taxon>
    </lineage>
</organism>
<protein>
    <submittedName>
        <fullName evidence="2">Uncharacterized protein</fullName>
    </submittedName>
</protein>
<accession>A0A8J9X664</accession>
<evidence type="ECO:0000256" key="1">
    <source>
        <dbReference type="SAM" id="Phobius"/>
    </source>
</evidence>
<evidence type="ECO:0000313" key="2">
    <source>
        <dbReference type="EMBL" id="CAG9287498.1"/>
    </source>
</evidence>
<keyword evidence="1" id="KW-0812">Transmembrane</keyword>
<name>A0A8J9X664_PHATR</name>
<dbReference type="AlphaFoldDB" id="A0A8J9X664"/>
<dbReference type="EMBL" id="OU594944">
    <property type="protein sequence ID" value="CAG9287498.1"/>
    <property type="molecule type" value="Genomic_DNA"/>
</dbReference>
<feature type="transmembrane region" description="Helical" evidence="1">
    <location>
        <begin position="15"/>
        <end position="33"/>
    </location>
</feature>
<keyword evidence="1" id="KW-0472">Membrane</keyword>
<sequence length="38" mass="4421">MSSNEYAELPLRRKIWFAIFGCLQNSMVGGMLYRMGLH</sequence>
<dbReference type="Proteomes" id="UP000836788">
    <property type="component" value="Chromosome 3"/>
</dbReference>
<keyword evidence="1" id="KW-1133">Transmembrane helix</keyword>
<gene>
    <name evidence="2" type="ORF">PTTT1_LOCUS35716</name>
</gene>
<reference evidence="2" key="1">
    <citation type="submission" date="2022-02" db="EMBL/GenBank/DDBJ databases">
        <authorList>
            <person name="Giguere J D."/>
        </authorList>
    </citation>
    <scope>NUCLEOTIDE SEQUENCE</scope>
    <source>
        <strain evidence="2">CCAP 1055/1</strain>
    </source>
</reference>